<gene>
    <name evidence="1" type="ORF">NYP84_08955</name>
</gene>
<name>A0ABY5XDG0_ERWPY</name>
<protein>
    <submittedName>
        <fullName evidence="1">Head completion/stabilization protein</fullName>
    </submittedName>
</protein>
<sequence>MNGPTFGVSGRQIDYQDVPVVNGVIFWPDLNLAEFQKSRTIPPDSPPETAGLAVLAAVAEVNSTLAPVVEYWTLRGVEAASRVPGARMGNENQLTAQYKTAVYARAKAALMGEFATVGRRETHPGQESSDSRANLLAEAAFVMRNMLNLPRVGVHLI</sequence>
<dbReference type="InterPro" id="IPR009225">
    <property type="entry name" value="Phage_head_completion_GpL"/>
</dbReference>
<evidence type="ECO:0000313" key="1">
    <source>
        <dbReference type="EMBL" id="UWS35247.1"/>
    </source>
</evidence>
<keyword evidence="2" id="KW-1185">Reference proteome</keyword>
<dbReference type="RefSeq" id="WP_259817461.1">
    <property type="nucleotide sequence ID" value="NZ_CP103445.1"/>
</dbReference>
<reference evidence="1" key="1">
    <citation type="submission" date="2022-07" db="EMBL/GenBank/DDBJ databases">
        <title>Genetic diversity of Erwinia pyrifoliae.</title>
        <authorList>
            <person name="Park D.S."/>
            <person name="Ham H."/>
        </authorList>
    </citation>
    <scope>NUCLEOTIDE SEQUENCE</scope>
    <source>
        <strain evidence="1">CP201486</strain>
    </source>
</reference>
<accession>A0ABY5XDG0</accession>
<dbReference type="Proteomes" id="UP001058553">
    <property type="component" value="Chromosome"/>
</dbReference>
<proteinExistence type="predicted"/>
<evidence type="ECO:0000313" key="2">
    <source>
        <dbReference type="Proteomes" id="UP001058553"/>
    </source>
</evidence>
<dbReference type="Pfam" id="PF05926">
    <property type="entry name" value="Phage_GPL"/>
    <property type="match status" value="1"/>
</dbReference>
<dbReference type="EMBL" id="CP103445">
    <property type="protein sequence ID" value="UWS35247.1"/>
    <property type="molecule type" value="Genomic_DNA"/>
</dbReference>
<organism evidence="1 2">
    <name type="scientific">Erwinia pyrifoliae</name>
    <dbReference type="NCBI Taxonomy" id="79967"/>
    <lineage>
        <taxon>Bacteria</taxon>
        <taxon>Pseudomonadati</taxon>
        <taxon>Pseudomonadota</taxon>
        <taxon>Gammaproteobacteria</taxon>
        <taxon>Enterobacterales</taxon>
        <taxon>Erwiniaceae</taxon>
        <taxon>Erwinia</taxon>
    </lineage>
</organism>